<dbReference type="PANTHER" id="PTHR46558:SF11">
    <property type="entry name" value="HTH-TYPE TRANSCRIPTIONAL REGULATOR XRE"/>
    <property type="match status" value="1"/>
</dbReference>
<keyword evidence="6" id="KW-1185">Reference proteome</keyword>
<dbReference type="InterPro" id="IPR010982">
    <property type="entry name" value="Lambda_DNA-bd_dom_sf"/>
</dbReference>
<proteinExistence type="predicted"/>
<dbReference type="Pfam" id="PF01381">
    <property type="entry name" value="HTH_3"/>
    <property type="match status" value="1"/>
</dbReference>
<organism evidence="3 5">
    <name type="scientific">Roseburia amylophila</name>
    <dbReference type="NCBI Taxonomy" id="2981794"/>
    <lineage>
        <taxon>Bacteria</taxon>
        <taxon>Bacillati</taxon>
        <taxon>Bacillota</taxon>
        <taxon>Clostridia</taxon>
        <taxon>Lachnospirales</taxon>
        <taxon>Lachnospiraceae</taxon>
        <taxon>Roseburia</taxon>
    </lineage>
</organism>
<keyword evidence="1" id="KW-0238">DNA-binding</keyword>
<evidence type="ECO:0000313" key="5">
    <source>
        <dbReference type="Proteomes" id="UP001198893"/>
    </source>
</evidence>
<dbReference type="PANTHER" id="PTHR46558">
    <property type="entry name" value="TRACRIPTIONAL REGULATORY PROTEIN-RELATED-RELATED"/>
    <property type="match status" value="1"/>
</dbReference>
<dbReference type="EMBL" id="JAJEQW010000006">
    <property type="protein sequence ID" value="MCC2242094.1"/>
    <property type="molecule type" value="Genomic_DNA"/>
</dbReference>
<evidence type="ECO:0000256" key="1">
    <source>
        <dbReference type="ARBA" id="ARBA00023125"/>
    </source>
</evidence>
<name>A0AAW4WN55_9FIRM</name>
<evidence type="ECO:0000313" key="4">
    <source>
        <dbReference type="EMBL" id="MCU6716247.1"/>
    </source>
</evidence>
<reference evidence="4 6" key="1">
    <citation type="journal article" date="2021" name="ISME Commun">
        <title>Automated analysis of genomic sequences facilitates high-throughput and comprehensive description of bacteria.</title>
        <authorList>
            <person name="Hitch T.C.A."/>
        </authorList>
    </citation>
    <scope>NUCLEOTIDE SEQUENCE [LARGE SCALE GENOMIC DNA]</scope>
    <source>
        <strain evidence="4 6">Sanger_19</strain>
    </source>
</reference>
<evidence type="ECO:0000259" key="2">
    <source>
        <dbReference type="PROSITE" id="PS50943"/>
    </source>
</evidence>
<gene>
    <name evidence="3" type="ORF">LKD47_07240</name>
    <name evidence="4" type="ORF">OCV43_03015</name>
</gene>
<dbReference type="CDD" id="cd00093">
    <property type="entry name" value="HTH_XRE"/>
    <property type="match status" value="1"/>
</dbReference>
<dbReference type="Gene3D" id="1.10.260.40">
    <property type="entry name" value="lambda repressor-like DNA-binding domains"/>
    <property type="match status" value="1"/>
</dbReference>
<feature type="domain" description="HTH cro/C1-type" evidence="2">
    <location>
        <begin position="7"/>
        <end position="61"/>
    </location>
</feature>
<dbReference type="PROSITE" id="PS50943">
    <property type="entry name" value="HTH_CROC1"/>
    <property type="match status" value="1"/>
</dbReference>
<accession>A0AAW4WN55</accession>
<dbReference type="Proteomes" id="UP001198893">
    <property type="component" value="Unassembled WGS sequence"/>
</dbReference>
<dbReference type="InterPro" id="IPR001387">
    <property type="entry name" value="Cro/C1-type_HTH"/>
</dbReference>
<sequence>MNIGSKLRYLIEEANITQRQLADALHISPSALNGYINQGKEPDYATLVRIADYFHTSTDYLLGHSNIRNASLTHLNSCEGELLSIYHTLSSYNQQLFLEELKAVDRMVSRATASPLK</sequence>
<evidence type="ECO:0000313" key="6">
    <source>
        <dbReference type="Proteomes" id="UP001209666"/>
    </source>
</evidence>
<dbReference type="SUPFAM" id="SSF47413">
    <property type="entry name" value="lambda repressor-like DNA-binding domains"/>
    <property type="match status" value="1"/>
</dbReference>
<dbReference type="AlphaFoldDB" id="A0AAW4WN55"/>
<dbReference type="GO" id="GO:0003677">
    <property type="term" value="F:DNA binding"/>
    <property type="evidence" value="ECO:0007669"/>
    <property type="project" value="UniProtKB-KW"/>
</dbReference>
<dbReference type="RefSeq" id="WP_022244205.1">
    <property type="nucleotide sequence ID" value="NZ_JAJEQW010000006.1"/>
</dbReference>
<evidence type="ECO:0000313" key="3">
    <source>
        <dbReference type="EMBL" id="MCC2242094.1"/>
    </source>
</evidence>
<dbReference type="EMBL" id="JAOQKI010000003">
    <property type="protein sequence ID" value="MCU6716247.1"/>
    <property type="molecule type" value="Genomic_DNA"/>
</dbReference>
<reference evidence="4" key="3">
    <citation type="submission" date="2022-09" db="EMBL/GenBank/DDBJ databases">
        <authorList>
            <person name="Hitch T.C.A."/>
        </authorList>
    </citation>
    <scope>NUCLEOTIDE SEQUENCE</scope>
    <source>
        <strain evidence="4">Sanger_19</strain>
    </source>
</reference>
<comment type="caution">
    <text evidence="3">The sequence shown here is derived from an EMBL/GenBank/DDBJ whole genome shotgun (WGS) entry which is preliminary data.</text>
</comment>
<dbReference type="SMART" id="SM00530">
    <property type="entry name" value="HTH_XRE"/>
    <property type="match status" value="1"/>
</dbReference>
<protein>
    <submittedName>
        <fullName evidence="3">Helix-turn-helix domain-containing protein</fullName>
    </submittedName>
</protein>
<reference evidence="3" key="2">
    <citation type="submission" date="2021-10" db="EMBL/GenBank/DDBJ databases">
        <title>Anaerobic single-cell dispensing facilitates the cultivation of human gut bacteria.</title>
        <authorList>
            <person name="Afrizal A."/>
        </authorList>
    </citation>
    <scope>NUCLEOTIDE SEQUENCE</scope>
    <source>
        <strain evidence="3">CLA-AA-H204</strain>
    </source>
</reference>
<dbReference type="Proteomes" id="UP001209666">
    <property type="component" value="Unassembled WGS sequence"/>
</dbReference>